<dbReference type="SUPFAM" id="SSF51556">
    <property type="entry name" value="Metallo-dependent hydrolases"/>
    <property type="match status" value="1"/>
</dbReference>
<evidence type="ECO:0000313" key="2">
    <source>
        <dbReference type="EMBL" id="GAA2170776.1"/>
    </source>
</evidence>
<dbReference type="Gene3D" id="2.30.40.10">
    <property type="entry name" value="Urease, subunit C, domain 1"/>
    <property type="match status" value="1"/>
</dbReference>
<proteinExistence type="predicted"/>
<organism evidence="2 3">
    <name type="scientific">Agrococcus versicolor</name>
    <dbReference type="NCBI Taxonomy" id="501482"/>
    <lineage>
        <taxon>Bacteria</taxon>
        <taxon>Bacillati</taxon>
        <taxon>Actinomycetota</taxon>
        <taxon>Actinomycetes</taxon>
        <taxon>Micrococcales</taxon>
        <taxon>Microbacteriaceae</taxon>
        <taxon>Agrococcus</taxon>
    </lineage>
</organism>
<gene>
    <name evidence="2" type="ORF">GCM10009846_02330</name>
</gene>
<dbReference type="InterPro" id="IPR011059">
    <property type="entry name" value="Metal-dep_hydrolase_composite"/>
</dbReference>
<dbReference type="InterPro" id="IPR032466">
    <property type="entry name" value="Metal_Hydrolase"/>
</dbReference>
<keyword evidence="3" id="KW-1185">Reference proteome</keyword>
<dbReference type="Proteomes" id="UP001501599">
    <property type="component" value="Unassembled WGS sequence"/>
</dbReference>
<accession>A0ABN3AJ59</accession>
<dbReference type="RefSeq" id="WP_344339450.1">
    <property type="nucleotide sequence ID" value="NZ_BAAAQT010000001.1"/>
</dbReference>
<dbReference type="InterPro" id="IPR013108">
    <property type="entry name" value="Amidohydro_3"/>
</dbReference>
<dbReference type="Gene3D" id="3.20.20.140">
    <property type="entry name" value="Metal-dependent hydrolases"/>
    <property type="match status" value="1"/>
</dbReference>
<sequence>MATALYAGGMLYLGAGRFEPGAVLVDGDRIAAVLLGDDAAPAALPTADEVVDLAGGTLLPGLQDAHVHPLLAGLQLRGIDLAPVHDRAAYLERIAAFAQAHPDAPVLTGGGWFGDVFDGGFPTAAELDAIVDDRPVVLYSHDAHGVWVNGAALAAAGIDASTPDPVDGRILRDAGGRATGILLEGAVALVDRLAPEPTPEDLADALALAQRRLHAVGITAWQDAAVGESDIGPDALPAYESLARDGRLTARVVLAQWWDRTRGVEQVPGLVAVRDRLAAGGVLDAGTVKVMIDGMVENRTAAMLEPFTGHDDDRGIAFIDRQALVDLTIALDAVDLQVHFHAVGDAATRAALDAVEAAIAQHGRRGNRHHVAHLDVVAPVDVPRFAELEVSANVTALWARRDEEIVTRKLPLLGPERALQHFPLGSLHRSGARIVGGSDWPVTDPNPLWSVQTAVTRLGVAEDPHAIGAEVLHEPLLPEEALPLGVALDAYLEAAAFANRLDGVAGVLRAGALADLAWVDADLRDVAAYGSARVLRTVVGGAVVYPETVDGEAEGDA</sequence>
<dbReference type="InterPro" id="IPR033932">
    <property type="entry name" value="YtcJ-like"/>
</dbReference>
<dbReference type="PANTHER" id="PTHR22642:SF2">
    <property type="entry name" value="PROTEIN LONG AFTER FAR-RED 3"/>
    <property type="match status" value="1"/>
</dbReference>
<dbReference type="CDD" id="cd01300">
    <property type="entry name" value="YtcJ_like"/>
    <property type="match status" value="1"/>
</dbReference>
<feature type="domain" description="Amidohydrolase 3" evidence="1">
    <location>
        <begin position="49"/>
        <end position="545"/>
    </location>
</feature>
<reference evidence="2 3" key="1">
    <citation type="journal article" date="2019" name="Int. J. Syst. Evol. Microbiol.">
        <title>The Global Catalogue of Microorganisms (GCM) 10K type strain sequencing project: providing services to taxonomists for standard genome sequencing and annotation.</title>
        <authorList>
            <consortium name="The Broad Institute Genomics Platform"/>
            <consortium name="The Broad Institute Genome Sequencing Center for Infectious Disease"/>
            <person name="Wu L."/>
            <person name="Ma J."/>
        </authorList>
    </citation>
    <scope>NUCLEOTIDE SEQUENCE [LARGE SCALE GENOMIC DNA]</scope>
    <source>
        <strain evidence="2 3">JCM 16026</strain>
    </source>
</reference>
<comment type="caution">
    <text evidence="2">The sequence shown here is derived from an EMBL/GenBank/DDBJ whole genome shotgun (WGS) entry which is preliminary data.</text>
</comment>
<name>A0ABN3AJ59_9MICO</name>
<dbReference type="SUPFAM" id="SSF51338">
    <property type="entry name" value="Composite domain of metallo-dependent hydrolases"/>
    <property type="match status" value="1"/>
</dbReference>
<dbReference type="Pfam" id="PF07969">
    <property type="entry name" value="Amidohydro_3"/>
    <property type="match status" value="1"/>
</dbReference>
<evidence type="ECO:0000313" key="3">
    <source>
        <dbReference type="Proteomes" id="UP001501599"/>
    </source>
</evidence>
<dbReference type="EMBL" id="BAAAQT010000001">
    <property type="protein sequence ID" value="GAA2170776.1"/>
    <property type="molecule type" value="Genomic_DNA"/>
</dbReference>
<protein>
    <submittedName>
        <fullName evidence="2">Amidohydrolase</fullName>
    </submittedName>
</protein>
<dbReference type="Gene3D" id="3.10.310.70">
    <property type="match status" value="1"/>
</dbReference>
<evidence type="ECO:0000259" key="1">
    <source>
        <dbReference type="Pfam" id="PF07969"/>
    </source>
</evidence>
<dbReference type="PANTHER" id="PTHR22642">
    <property type="entry name" value="IMIDAZOLONEPROPIONASE"/>
    <property type="match status" value="1"/>
</dbReference>